<dbReference type="SUPFAM" id="SSF51735">
    <property type="entry name" value="NAD(P)-binding Rossmann-fold domains"/>
    <property type="match status" value="1"/>
</dbReference>
<dbReference type="PANTHER" id="PTHR43054:SF1">
    <property type="entry name" value="SCYLLO-INOSITOL 2-DEHYDROGENASE (NADP(+)) IOLU"/>
    <property type="match status" value="1"/>
</dbReference>
<evidence type="ECO:0000313" key="2">
    <source>
        <dbReference type="EMBL" id="TDW08856.1"/>
    </source>
</evidence>
<dbReference type="OrthoDB" id="9783105at2"/>
<dbReference type="PANTHER" id="PTHR43054">
    <property type="match status" value="1"/>
</dbReference>
<reference evidence="2 3" key="1">
    <citation type="submission" date="2019-03" db="EMBL/GenBank/DDBJ databases">
        <title>Genomic Encyclopedia of Type Strains, Phase IV (KMG-IV): sequencing the most valuable type-strain genomes for metagenomic binning, comparative biology and taxonomic classification.</title>
        <authorList>
            <person name="Goeker M."/>
        </authorList>
    </citation>
    <scope>NUCLEOTIDE SEQUENCE [LARGE SCALE GENOMIC DNA]</scope>
    <source>
        <strain evidence="2 3">DSM 28867</strain>
    </source>
</reference>
<dbReference type="EMBL" id="SODD01000066">
    <property type="protein sequence ID" value="TDW08856.1"/>
    <property type="molecule type" value="Genomic_DNA"/>
</dbReference>
<dbReference type="GO" id="GO:0000166">
    <property type="term" value="F:nucleotide binding"/>
    <property type="evidence" value="ECO:0007669"/>
    <property type="project" value="InterPro"/>
</dbReference>
<organism evidence="2 3">
    <name type="scientific">Breznakia blatticola</name>
    <dbReference type="NCBI Taxonomy" id="1754012"/>
    <lineage>
        <taxon>Bacteria</taxon>
        <taxon>Bacillati</taxon>
        <taxon>Bacillota</taxon>
        <taxon>Erysipelotrichia</taxon>
        <taxon>Erysipelotrichales</taxon>
        <taxon>Erysipelotrichaceae</taxon>
        <taxon>Breznakia</taxon>
    </lineage>
</organism>
<dbReference type="AlphaFoldDB" id="A0A4R7ZBY6"/>
<comment type="caution">
    <text evidence="2">The sequence shown here is derived from an EMBL/GenBank/DDBJ whole genome shotgun (WGS) entry which is preliminary data.</text>
</comment>
<evidence type="ECO:0000313" key="3">
    <source>
        <dbReference type="Proteomes" id="UP000294743"/>
    </source>
</evidence>
<gene>
    <name evidence="2" type="ORF">EDD63_1667</name>
</gene>
<dbReference type="Gene3D" id="3.40.50.720">
    <property type="entry name" value="NAD(P)-binding Rossmann-like Domain"/>
    <property type="match status" value="1"/>
</dbReference>
<name>A0A4R7ZBY6_9FIRM</name>
<dbReference type="SUPFAM" id="SSF55347">
    <property type="entry name" value="Glyceraldehyde-3-phosphate dehydrogenase-like, C-terminal domain"/>
    <property type="match status" value="1"/>
</dbReference>
<keyword evidence="3" id="KW-1185">Reference proteome</keyword>
<sequence>MKIGTIGRGAIVDRFIKAISMTDHVELVAVYSRKLDDAKAYAAQHQVDAYYDSIDAMLADETVDTVYVASPNSLHYEQSLQALHAKKNVICEKPFTSTLAETEHLIAVAKANNVFLFEAITTIHLPNYEVVRNQLPNLGNMKMATLNFSQYSSRYDKYKDQIVTNAFDPNFSGGALMDINIYNIHFVMGLFGKPESYTYYPNIGFNGIDTSGTLIMRYDTFTVNCIGCKDCSSDYFTLLQGDNGSVKVSGGSTGVCPIVEKVPLKGDQIDVANAQDNPNCIGVNQHFHMAYEVDNFQKIIEANDFEACYKLLDHTRDVMDVVYHARLAAGITFPVDKD</sequence>
<feature type="domain" description="Gfo/Idh/MocA-like oxidoreductase N-terminal" evidence="1">
    <location>
        <begin position="2"/>
        <end position="117"/>
    </location>
</feature>
<dbReference type="InterPro" id="IPR000683">
    <property type="entry name" value="Gfo/Idh/MocA-like_OxRdtase_N"/>
</dbReference>
<dbReference type="Gene3D" id="3.30.360.10">
    <property type="entry name" value="Dihydrodipicolinate Reductase, domain 2"/>
    <property type="match status" value="1"/>
</dbReference>
<dbReference type="Proteomes" id="UP000294743">
    <property type="component" value="Unassembled WGS sequence"/>
</dbReference>
<accession>A0A4R7ZBY6</accession>
<dbReference type="InterPro" id="IPR036291">
    <property type="entry name" value="NAD(P)-bd_dom_sf"/>
</dbReference>
<protein>
    <submittedName>
        <fullName evidence="2">Putative dehydrogenase</fullName>
    </submittedName>
</protein>
<dbReference type="Pfam" id="PF01408">
    <property type="entry name" value="GFO_IDH_MocA"/>
    <property type="match status" value="1"/>
</dbReference>
<dbReference type="RefSeq" id="WP_134171377.1">
    <property type="nucleotide sequence ID" value="NZ_SODD01000066.1"/>
</dbReference>
<evidence type="ECO:0000259" key="1">
    <source>
        <dbReference type="Pfam" id="PF01408"/>
    </source>
</evidence>
<proteinExistence type="predicted"/>